<dbReference type="Pfam" id="PF00462">
    <property type="entry name" value="Glutaredoxin"/>
    <property type="match status" value="1"/>
</dbReference>
<dbReference type="Gene3D" id="3.40.30.10">
    <property type="entry name" value="Glutaredoxin"/>
    <property type="match status" value="1"/>
</dbReference>
<comment type="similarity">
    <text evidence="1">Belongs to the glutaredoxin family. Monothiol subfamily.</text>
</comment>
<feature type="compositionally biased region" description="Polar residues" evidence="2">
    <location>
        <begin position="109"/>
        <end position="122"/>
    </location>
</feature>
<feature type="compositionally biased region" description="Basic and acidic residues" evidence="2">
    <location>
        <begin position="123"/>
        <end position="161"/>
    </location>
</feature>
<dbReference type="PRINTS" id="PR00160">
    <property type="entry name" value="GLUTAREDOXIN"/>
</dbReference>
<accession>A0A2I2F1V2</accession>
<evidence type="ECO:0000256" key="2">
    <source>
        <dbReference type="SAM" id="MobiDB-lite"/>
    </source>
</evidence>
<feature type="domain" description="Glutaredoxin" evidence="3">
    <location>
        <begin position="172"/>
        <end position="237"/>
    </location>
</feature>
<dbReference type="GeneID" id="36521222"/>
<dbReference type="PANTHER" id="PTHR45694">
    <property type="entry name" value="GLUTAREDOXIN 2"/>
    <property type="match status" value="1"/>
</dbReference>
<dbReference type="AlphaFoldDB" id="A0A2I2F1V2"/>
<dbReference type="GO" id="GO:0000324">
    <property type="term" value="C:fungal-type vacuole"/>
    <property type="evidence" value="ECO:0007669"/>
    <property type="project" value="TreeGrafter"/>
</dbReference>
<dbReference type="PROSITE" id="PS51354">
    <property type="entry name" value="GLUTAREDOXIN_2"/>
    <property type="match status" value="1"/>
</dbReference>
<proteinExistence type="inferred from homology"/>
<sequence>MLSQRRMRLLAVVVFTLIVIALYYSRDSHQEQNQRFYKSTVAAIEAQKEAAQLEKTAAKQQPAHRKPAEKPPPIDDDTMRPATPKNPDDTEEISIAGRTKITVPKNRNDPVQQGSESPSNTQADDKISQADDKTPQADDKTPQADDTPKTDDAPGESDAKTELNSILKRAPIIIFSKSYCPFSARAKFLLLNRYSIVPAPFVVELDKHPLGPQLQTIVAEKTGRRTVPNVLVNGKSIGGGDDVTALDESDELVTTLKDLGGKWIQEVNRQGAGP</sequence>
<dbReference type="SUPFAM" id="SSF52833">
    <property type="entry name" value="Thioredoxin-like"/>
    <property type="match status" value="1"/>
</dbReference>
<dbReference type="GO" id="GO:0034599">
    <property type="term" value="P:cellular response to oxidative stress"/>
    <property type="evidence" value="ECO:0007669"/>
    <property type="project" value="TreeGrafter"/>
</dbReference>
<dbReference type="PANTHER" id="PTHR45694:SF5">
    <property type="entry name" value="GLUTAREDOXIN 2"/>
    <property type="match status" value="1"/>
</dbReference>
<dbReference type="GO" id="GO:0004362">
    <property type="term" value="F:glutathione-disulfide reductase (NADPH) activity"/>
    <property type="evidence" value="ECO:0007669"/>
    <property type="project" value="UniProtKB-ARBA"/>
</dbReference>
<evidence type="ECO:0000259" key="3">
    <source>
        <dbReference type="Pfam" id="PF00462"/>
    </source>
</evidence>
<dbReference type="InterPro" id="IPR014025">
    <property type="entry name" value="Glutaredoxin_subgr"/>
</dbReference>
<organism evidence="4 5">
    <name type="scientific">Aspergillus candidus</name>
    <dbReference type="NCBI Taxonomy" id="41067"/>
    <lineage>
        <taxon>Eukaryota</taxon>
        <taxon>Fungi</taxon>
        <taxon>Dikarya</taxon>
        <taxon>Ascomycota</taxon>
        <taxon>Pezizomycotina</taxon>
        <taxon>Eurotiomycetes</taxon>
        <taxon>Eurotiomycetidae</taxon>
        <taxon>Eurotiales</taxon>
        <taxon>Aspergillaceae</taxon>
        <taxon>Aspergillus</taxon>
        <taxon>Aspergillus subgen. Circumdati</taxon>
    </lineage>
</organism>
<evidence type="ECO:0000313" key="4">
    <source>
        <dbReference type="EMBL" id="PLB34601.1"/>
    </source>
</evidence>
<dbReference type="InterPro" id="IPR036249">
    <property type="entry name" value="Thioredoxin-like_sf"/>
</dbReference>
<evidence type="ECO:0000256" key="1">
    <source>
        <dbReference type="ARBA" id="ARBA00009630"/>
    </source>
</evidence>
<reference evidence="4 5" key="1">
    <citation type="submission" date="2017-12" db="EMBL/GenBank/DDBJ databases">
        <authorList>
            <consortium name="DOE Joint Genome Institute"/>
            <person name="Haridas S."/>
            <person name="Kjaerbolling I."/>
            <person name="Vesth T.C."/>
            <person name="Frisvad J.C."/>
            <person name="Nybo J.L."/>
            <person name="Theobald S."/>
            <person name="Kuo A."/>
            <person name="Bowyer P."/>
            <person name="Matsuda Y."/>
            <person name="Mondo S."/>
            <person name="Lyhne E.K."/>
            <person name="Kogle M.E."/>
            <person name="Clum A."/>
            <person name="Lipzen A."/>
            <person name="Salamov A."/>
            <person name="Ngan C.Y."/>
            <person name="Daum C."/>
            <person name="Chiniquy J."/>
            <person name="Barry K."/>
            <person name="LaButti K."/>
            <person name="Simmons B.A."/>
            <person name="Magnuson J.K."/>
            <person name="Mortensen U.H."/>
            <person name="Larsen T.O."/>
            <person name="Grigoriev I.V."/>
            <person name="Baker S.E."/>
            <person name="Andersen M.R."/>
            <person name="Nordberg H.P."/>
            <person name="Cantor M.N."/>
            <person name="Hua S.X."/>
        </authorList>
    </citation>
    <scope>NUCLEOTIDE SEQUENCE [LARGE SCALE GENOMIC DNA]</scope>
    <source>
        <strain evidence="4 5">CBS 102.13</strain>
    </source>
</reference>
<dbReference type="OrthoDB" id="423313at2759"/>
<dbReference type="RefSeq" id="XP_024668613.1">
    <property type="nucleotide sequence ID" value="XM_024814062.1"/>
</dbReference>
<gene>
    <name evidence="4" type="ORF">BDW47DRAFT_111942</name>
</gene>
<dbReference type="InterPro" id="IPR002109">
    <property type="entry name" value="Glutaredoxin"/>
</dbReference>
<evidence type="ECO:0000313" key="5">
    <source>
        <dbReference type="Proteomes" id="UP000234585"/>
    </source>
</evidence>
<name>A0A2I2F1V2_ASPCN</name>
<dbReference type="EMBL" id="KZ559176">
    <property type="protein sequence ID" value="PLB34601.1"/>
    <property type="molecule type" value="Genomic_DNA"/>
</dbReference>
<feature type="region of interest" description="Disordered" evidence="2">
    <location>
        <begin position="52"/>
        <end position="162"/>
    </location>
</feature>
<protein>
    <submittedName>
        <fullName evidence="4">Glutaredoxin</fullName>
    </submittedName>
</protein>
<dbReference type="GO" id="GO:0005796">
    <property type="term" value="C:Golgi lumen"/>
    <property type="evidence" value="ECO:0007669"/>
    <property type="project" value="TreeGrafter"/>
</dbReference>
<dbReference type="GO" id="GO:0005801">
    <property type="term" value="C:cis-Golgi network"/>
    <property type="evidence" value="ECO:0007669"/>
    <property type="project" value="UniProtKB-ARBA"/>
</dbReference>
<feature type="compositionally biased region" description="Basic and acidic residues" evidence="2">
    <location>
        <begin position="66"/>
        <end position="79"/>
    </location>
</feature>
<dbReference type="CDD" id="cd03419">
    <property type="entry name" value="GRX_GRXh_1_2_like"/>
    <property type="match status" value="1"/>
</dbReference>
<keyword evidence="5" id="KW-1185">Reference proteome</keyword>
<dbReference type="Proteomes" id="UP000234585">
    <property type="component" value="Unassembled WGS sequence"/>
</dbReference>
<dbReference type="STRING" id="41067.A0A2I2F1V2"/>
<dbReference type="FunFam" id="3.40.30.10:FF:000093">
    <property type="entry name" value="Glutaredoxin 2"/>
    <property type="match status" value="1"/>
</dbReference>